<dbReference type="InterPro" id="IPR036815">
    <property type="entry name" value="14-3-3_dom_sf"/>
</dbReference>
<dbReference type="KEGG" id="vde:111244338"/>
<proteinExistence type="inferred from homology"/>
<evidence type="ECO:0000256" key="2">
    <source>
        <dbReference type="PIRSR" id="PIRSR000868-1"/>
    </source>
</evidence>
<sequence>MASMNLAPLNRKELLDVAKLAEVAERYDDVAYIMKDLWTRFKSERSFDSEERDQFIIGFKNAVTIRRTSWKNLNALLESGQRSAVQRQSILRAYMQNIESEIVVLCNDVLRIVNDLLGMADDVISRSIFLKTKADYFRYLAEVKVDPERALCVGVAQDAYKEAYQLARTHLTPTDPVALGIFLNYSMFCHEFLLDRSVGVEIAKNAFDEAVAELDAISEERHRDATLILKIIRENLELWRLQAGHS</sequence>
<dbReference type="CDD" id="cd08774">
    <property type="entry name" value="14-3-3"/>
    <property type="match status" value="1"/>
</dbReference>
<dbReference type="PANTHER" id="PTHR18860">
    <property type="entry name" value="14-3-3 PROTEIN"/>
    <property type="match status" value="1"/>
</dbReference>
<dbReference type="RefSeq" id="XP_022647068.1">
    <property type="nucleotide sequence ID" value="XM_022791333.1"/>
</dbReference>
<dbReference type="SUPFAM" id="SSF48445">
    <property type="entry name" value="14-3-3 protein"/>
    <property type="match status" value="1"/>
</dbReference>
<evidence type="ECO:0000313" key="4">
    <source>
        <dbReference type="EnsemblMetazoa" id="XP_022647068"/>
    </source>
</evidence>
<protein>
    <recommendedName>
        <fullName evidence="3">14-3-3 domain-containing protein</fullName>
    </recommendedName>
</protein>
<comment type="similarity">
    <text evidence="1">Belongs to the 14-3-3 family.</text>
</comment>
<dbReference type="SMART" id="SM00101">
    <property type="entry name" value="14_3_3"/>
    <property type="match status" value="1"/>
</dbReference>
<dbReference type="GeneID" id="111244338"/>
<feature type="site" description="Interaction with phosphoserine on interacting protein" evidence="2">
    <location>
        <position position="138"/>
    </location>
</feature>
<dbReference type="EnsemblMetazoa" id="XM_022791333">
    <property type="protein sequence ID" value="XP_022647068"/>
    <property type="gene ID" value="LOC111244338"/>
</dbReference>
<dbReference type="Proteomes" id="UP000594260">
    <property type="component" value="Unplaced"/>
</dbReference>
<dbReference type="InterPro" id="IPR023410">
    <property type="entry name" value="14-3-3_domain"/>
</dbReference>
<name>A0A7M7J5A7_VARDE</name>
<accession>A0A7M7J5A7</accession>
<dbReference type="OrthoDB" id="6483452at2759"/>
<evidence type="ECO:0000259" key="3">
    <source>
        <dbReference type="SMART" id="SM00101"/>
    </source>
</evidence>
<dbReference type="Pfam" id="PF00244">
    <property type="entry name" value="14-3-3"/>
    <property type="match status" value="1"/>
</dbReference>
<dbReference type="PIRSF" id="PIRSF000868">
    <property type="entry name" value="14-3-3"/>
    <property type="match status" value="1"/>
</dbReference>
<dbReference type="PRINTS" id="PR00305">
    <property type="entry name" value="1433ZETA"/>
</dbReference>
<dbReference type="AlphaFoldDB" id="A0A7M7J5A7"/>
<dbReference type="InParanoid" id="A0A7M7J5A7"/>
<evidence type="ECO:0000256" key="1">
    <source>
        <dbReference type="ARBA" id="ARBA00006141"/>
    </source>
</evidence>
<feature type="domain" description="14-3-3" evidence="3">
    <location>
        <begin position="11"/>
        <end position="245"/>
    </location>
</feature>
<dbReference type="Gene3D" id="1.20.190.20">
    <property type="entry name" value="14-3-3 domain"/>
    <property type="match status" value="1"/>
</dbReference>
<reference evidence="4" key="1">
    <citation type="submission" date="2021-01" db="UniProtKB">
        <authorList>
            <consortium name="EnsemblMetazoa"/>
        </authorList>
    </citation>
    <scope>IDENTIFICATION</scope>
</reference>
<dbReference type="InterPro" id="IPR000308">
    <property type="entry name" value="14-3-3"/>
</dbReference>
<evidence type="ECO:0000313" key="5">
    <source>
        <dbReference type="Proteomes" id="UP000594260"/>
    </source>
</evidence>
<feature type="site" description="Interaction with phosphoserine on interacting protein" evidence="2">
    <location>
        <position position="67"/>
    </location>
</feature>
<organism evidence="4 5">
    <name type="scientific">Varroa destructor</name>
    <name type="common">Honeybee mite</name>
    <dbReference type="NCBI Taxonomy" id="109461"/>
    <lineage>
        <taxon>Eukaryota</taxon>
        <taxon>Metazoa</taxon>
        <taxon>Ecdysozoa</taxon>
        <taxon>Arthropoda</taxon>
        <taxon>Chelicerata</taxon>
        <taxon>Arachnida</taxon>
        <taxon>Acari</taxon>
        <taxon>Parasitiformes</taxon>
        <taxon>Mesostigmata</taxon>
        <taxon>Gamasina</taxon>
        <taxon>Dermanyssoidea</taxon>
        <taxon>Varroidae</taxon>
        <taxon>Varroa</taxon>
    </lineage>
</organism>
<keyword evidence="5" id="KW-1185">Reference proteome</keyword>